<accession>A0ABW5XNP0</accession>
<evidence type="ECO:0000313" key="3">
    <source>
        <dbReference type="Proteomes" id="UP001597601"/>
    </source>
</evidence>
<dbReference type="EMBL" id="JBHUON010000003">
    <property type="protein sequence ID" value="MFD2863940.1"/>
    <property type="molecule type" value="Genomic_DNA"/>
</dbReference>
<protein>
    <submittedName>
        <fullName evidence="2">Carboxypeptidase-like regulatory domain-containing protein</fullName>
    </submittedName>
</protein>
<dbReference type="SUPFAM" id="SSF49464">
    <property type="entry name" value="Carboxypeptidase regulatory domain-like"/>
    <property type="match status" value="1"/>
</dbReference>
<sequence>MKKLIYRAFIVMLLSLLPAFCFGQAVYEGQLINADTEEGLMDATVTLLKSKQATASNYQGYFRLIADYTITNDTIVVTHVGFKAFRLPVTGYQPNIFIKLEPTIGQLAEVTVGATKAKKAVIENFNYADVRDLRGKEFYLTYPYNTIGFFAKQFEAPVAGTLLNTVHLGRKVEYDIPFDTKDFPLINSNKLTRFLLHIMSINPLTGAPLKKLYTKVVTLTDNSLRITFDITKERITLPEKKIFVVVEWLLIPINEIVKLEIGEKIKGTKKDNSRAMEDVSRYRIMYQPFLVVLPQFIYPNGWQRRLSKVPIWNSRDGVNWTQTINAYDIALSATVTY</sequence>
<feature type="signal peptide" evidence="1">
    <location>
        <begin position="1"/>
        <end position="23"/>
    </location>
</feature>
<comment type="caution">
    <text evidence="2">The sequence shown here is derived from an EMBL/GenBank/DDBJ whole genome shotgun (WGS) entry which is preliminary data.</text>
</comment>
<dbReference type="Proteomes" id="UP001597601">
    <property type="component" value="Unassembled WGS sequence"/>
</dbReference>
<gene>
    <name evidence="2" type="ORF">ACFSYC_04500</name>
</gene>
<name>A0ABW5XNP0_9SPHI</name>
<reference evidence="3" key="1">
    <citation type="journal article" date="2019" name="Int. J. Syst. Evol. Microbiol.">
        <title>The Global Catalogue of Microorganisms (GCM) 10K type strain sequencing project: providing services to taxonomists for standard genome sequencing and annotation.</title>
        <authorList>
            <consortium name="The Broad Institute Genomics Platform"/>
            <consortium name="The Broad Institute Genome Sequencing Center for Infectious Disease"/>
            <person name="Wu L."/>
            <person name="Ma J."/>
        </authorList>
    </citation>
    <scope>NUCLEOTIDE SEQUENCE [LARGE SCALE GENOMIC DNA]</scope>
    <source>
        <strain evidence="3">KCTC 52232</strain>
    </source>
</reference>
<evidence type="ECO:0000313" key="2">
    <source>
        <dbReference type="EMBL" id="MFD2863940.1"/>
    </source>
</evidence>
<proteinExistence type="predicted"/>
<organism evidence="2 3">
    <name type="scientific">Mucilaginibacter antarcticus</name>
    <dbReference type="NCBI Taxonomy" id="1855725"/>
    <lineage>
        <taxon>Bacteria</taxon>
        <taxon>Pseudomonadati</taxon>
        <taxon>Bacteroidota</taxon>
        <taxon>Sphingobacteriia</taxon>
        <taxon>Sphingobacteriales</taxon>
        <taxon>Sphingobacteriaceae</taxon>
        <taxon>Mucilaginibacter</taxon>
    </lineage>
</organism>
<keyword evidence="1" id="KW-0732">Signal</keyword>
<keyword evidence="3" id="KW-1185">Reference proteome</keyword>
<dbReference type="RefSeq" id="WP_377123967.1">
    <property type="nucleotide sequence ID" value="NZ_JBHUON010000003.1"/>
</dbReference>
<feature type="chain" id="PRO_5046637342" evidence="1">
    <location>
        <begin position="24"/>
        <end position="337"/>
    </location>
</feature>
<dbReference type="InterPro" id="IPR008969">
    <property type="entry name" value="CarboxyPept-like_regulatory"/>
</dbReference>
<evidence type="ECO:0000256" key="1">
    <source>
        <dbReference type="SAM" id="SignalP"/>
    </source>
</evidence>
<dbReference type="Pfam" id="PF13715">
    <property type="entry name" value="CarbopepD_reg_2"/>
    <property type="match status" value="1"/>
</dbReference>